<protein>
    <submittedName>
        <fullName evidence="2">Uncharacterized protein</fullName>
    </submittedName>
</protein>
<name>A0A9P6GFX7_9PLEO</name>
<keyword evidence="3" id="KW-1185">Reference proteome</keyword>
<proteinExistence type="predicted"/>
<organism evidence="2 3">
    <name type="scientific">Paraphaeosphaeria minitans</name>
    <dbReference type="NCBI Taxonomy" id="565426"/>
    <lineage>
        <taxon>Eukaryota</taxon>
        <taxon>Fungi</taxon>
        <taxon>Dikarya</taxon>
        <taxon>Ascomycota</taxon>
        <taxon>Pezizomycotina</taxon>
        <taxon>Dothideomycetes</taxon>
        <taxon>Pleosporomycetidae</taxon>
        <taxon>Pleosporales</taxon>
        <taxon>Massarineae</taxon>
        <taxon>Didymosphaeriaceae</taxon>
        <taxon>Paraphaeosphaeria</taxon>
    </lineage>
</organism>
<reference evidence="2" key="1">
    <citation type="journal article" date="2020" name="Mol. Plant Microbe Interact.">
        <title>Genome Sequence of the Biocontrol Agent Coniothyrium minitans strain Conio (IMI 134523).</title>
        <authorList>
            <person name="Patel D."/>
            <person name="Shittu T.A."/>
            <person name="Baroncelli R."/>
            <person name="Muthumeenakshi S."/>
            <person name="Osborne T.H."/>
            <person name="Janganan T.K."/>
            <person name="Sreenivasaprasad S."/>
        </authorList>
    </citation>
    <scope>NUCLEOTIDE SEQUENCE</scope>
    <source>
        <strain evidence="2">Conio</strain>
    </source>
</reference>
<gene>
    <name evidence="2" type="ORF">PMIN01_07602</name>
</gene>
<evidence type="ECO:0000313" key="3">
    <source>
        <dbReference type="Proteomes" id="UP000756921"/>
    </source>
</evidence>
<dbReference type="Proteomes" id="UP000756921">
    <property type="component" value="Unassembled WGS sequence"/>
</dbReference>
<dbReference type="AlphaFoldDB" id="A0A9P6GFX7"/>
<feature type="region of interest" description="Disordered" evidence="1">
    <location>
        <begin position="1"/>
        <end position="24"/>
    </location>
</feature>
<accession>A0A9P6GFX7</accession>
<sequence>MPALSGARATGASDKHETPGHVHQTHIRLPGGVLLKGHFALRAVVALGLCFMKANIQLPSYTAHHATYSVTCIAASQEPANPLNRAQRFHLFDRVSIASRHRRAVVVARKLLPLKEEPPRICHRGTATDTKLPTIKLQIFTMQNVSFAGTSNSRPTGSLP</sequence>
<evidence type="ECO:0000256" key="1">
    <source>
        <dbReference type="SAM" id="MobiDB-lite"/>
    </source>
</evidence>
<comment type="caution">
    <text evidence="2">The sequence shown here is derived from an EMBL/GenBank/DDBJ whole genome shotgun (WGS) entry which is preliminary data.</text>
</comment>
<dbReference type="OrthoDB" id="10468550at2759"/>
<dbReference type="EMBL" id="WJXW01000007">
    <property type="protein sequence ID" value="KAF9734699.1"/>
    <property type="molecule type" value="Genomic_DNA"/>
</dbReference>
<evidence type="ECO:0000313" key="2">
    <source>
        <dbReference type="EMBL" id="KAF9734699.1"/>
    </source>
</evidence>